<reference evidence="2" key="2">
    <citation type="submission" date="2023-11" db="UniProtKB">
        <authorList>
            <consortium name="WormBaseParasite"/>
        </authorList>
    </citation>
    <scope>IDENTIFICATION</scope>
</reference>
<dbReference type="InterPro" id="IPR008978">
    <property type="entry name" value="HSP20-like_chaperone"/>
</dbReference>
<evidence type="ECO:0008006" key="3">
    <source>
        <dbReference type="Google" id="ProtNLM"/>
    </source>
</evidence>
<sequence length="147" mass="17195">MSINLNELKYEKNRGEYSRTESYECQNPATNENDVIIKSCEKPQTHQLDQHQTIRKGNKLILMIPLDQNYKEENVNVTVVQRSVCITAKNLNYPTVNLNCNRPDSKHMIQRTYYKEYEASDCIPDPDSITFHMDNNCLIVNLNVIQR</sequence>
<keyword evidence="1" id="KW-1185">Reference proteome</keyword>
<evidence type="ECO:0000313" key="1">
    <source>
        <dbReference type="Proteomes" id="UP000050795"/>
    </source>
</evidence>
<accession>A0AA85KHL7</accession>
<evidence type="ECO:0000313" key="2">
    <source>
        <dbReference type="WBParaSite" id="TREG1_88450.1"/>
    </source>
</evidence>
<dbReference type="CDD" id="cd00298">
    <property type="entry name" value="ACD_sHsps_p23-like"/>
    <property type="match status" value="1"/>
</dbReference>
<dbReference type="Gene3D" id="2.60.40.790">
    <property type="match status" value="1"/>
</dbReference>
<reference evidence="1" key="1">
    <citation type="submission" date="2022-06" db="EMBL/GenBank/DDBJ databases">
        <authorList>
            <person name="Berger JAMES D."/>
            <person name="Berger JAMES D."/>
        </authorList>
    </citation>
    <scope>NUCLEOTIDE SEQUENCE [LARGE SCALE GENOMIC DNA]</scope>
</reference>
<dbReference type="Proteomes" id="UP000050795">
    <property type="component" value="Unassembled WGS sequence"/>
</dbReference>
<protein>
    <recommendedName>
        <fullName evidence="3">SHSP domain-containing protein</fullName>
    </recommendedName>
</protein>
<dbReference type="WBParaSite" id="TREG1_88450.1">
    <property type="protein sequence ID" value="TREG1_88450.1"/>
    <property type="gene ID" value="TREG1_88450"/>
</dbReference>
<name>A0AA85KHL7_TRIRE</name>
<proteinExistence type="predicted"/>
<dbReference type="AlphaFoldDB" id="A0AA85KHL7"/>
<organism evidence="1 2">
    <name type="scientific">Trichobilharzia regenti</name>
    <name type="common">Nasal bird schistosome</name>
    <dbReference type="NCBI Taxonomy" id="157069"/>
    <lineage>
        <taxon>Eukaryota</taxon>
        <taxon>Metazoa</taxon>
        <taxon>Spiralia</taxon>
        <taxon>Lophotrochozoa</taxon>
        <taxon>Platyhelminthes</taxon>
        <taxon>Trematoda</taxon>
        <taxon>Digenea</taxon>
        <taxon>Strigeidida</taxon>
        <taxon>Schistosomatoidea</taxon>
        <taxon>Schistosomatidae</taxon>
        <taxon>Trichobilharzia</taxon>
    </lineage>
</organism>